<comment type="catalytic activity">
    <reaction evidence="8">
        <text>L-threonyl-[protein] + ATP = O-phospho-L-threonyl-[protein] + ADP + H(+)</text>
        <dbReference type="Rhea" id="RHEA:46608"/>
        <dbReference type="Rhea" id="RHEA-COMP:11060"/>
        <dbReference type="Rhea" id="RHEA-COMP:11605"/>
        <dbReference type="ChEBI" id="CHEBI:15378"/>
        <dbReference type="ChEBI" id="CHEBI:30013"/>
        <dbReference type="ChEBI" id="CHEBI:30616"/>
        <dbReference type="ChEBI" id="CHEBI:61977"/>
        <dbReference type="ChEBI" id="CHEBI:456216"/>
        <dbReference type="EC" id="2.7.11.1"/>
    </reaction>
</comment>
<dbReference type="Proteomes" id="UP000222788">
    <property type="component" value="Unassembled WGS sequence"/>
</dbReference>
<evidence type="ECO:0000256" key="9">
    <source>
        <dbReference type="ARBA" id="ARBA00048679"/>
    </source>
</evidence>
<evidence type="ECO:0000256" key="4">
    <source>
        <dbReference type="ARBA" id="ARBA00013948"/>
    </source>
</evidence>
<feature type="compositionally biased region" description="Low complexity" evidence="11">
    <location>
        <begin position="508"/>
        <end position="521"/>
    </location>
</feature>
<dbReference type="EMBL" id="APWK03000016">
    <property type="protein sequence ID" value="PHH55031.1"/>
    <property type="molecule type" value="Genomic_DNA"/>
</dbReference>
<feature type="compositionally biased region" description="Low complexity" evidence="11">
    <location>
        <begin position="545"/>
        <end position="566"/>
    </location>
</feature>
<evidence type="ECO:0000256" key="7">
    <source>
        <dbReference type="ARBA" id="ARBA00033194"/>
    </source>
</evidence>
<evidence type="ECO:0000313" key="13">
    <source>
        <dbReference type="EMBL" id="PHH55031.1"/>
    </source>
</evidence>
<evidence type="ECO:0000259" key="12">
    <source>
        <dbReference type="PROSITE" id="PS50011"/>
    </source>
</evidence>
<dbReference type="InterPro" id="IPR008266">
    <property type="entry name" value="Tyr_kinase_AS"/>
</dbReference>
<evidence type="ECO:0000256" key="10">
    <source>
        <dbReference type="SAM" id="Coils"/>
    </source>
</evidence>
<keyword evidence="14" id="KW-1185">Reference proteome</keyword>
<feature type="coiled-coil region" evidence="10">
    <location>
        <begin position="7"/>
        <end position="104"/>
    </location>
</feature>
<dbReference type="PROSITE" id="PS00109">
    <property type="entry name" value="PROTEIN_KINASE_TYR"/>
    <property type="match status" value="1"/>
</dbReference>
<reference evidence="13 14" key="1">
    <citation type="journal article" date="2013" name="Fungal Biol.">
        <title>Analysis of microsatellite markers in the genome of the plant pathogen Ceratocystis fimbriata.</title>
        <authorList>
            <person name="Simpson M.C."/>
            <person name="Wilken P.M."/>
            <person name="Coetzee M.P."/>
            <person name="Wingfield M.J."/>
            <person name="Wingfield B.D."/>
        </authorList>
    </citation>
    <scope>NUCLEOTIDE SEQUENCE [LARGE SCALE GENOMIC DNA]</scope>
    <source>
        <strain evidence="13 14">CBS 114723</strain>
    </source>
</reference>
<accession>A0A2C5XFK0</accession>
<dbReference type="GO" id="GO:0004674">
    <property type="term" value="F:protein serine/threonine kinase activity"/>
    <property type="evidence" value="ECO:0007669"/>
    <property type="project" value="UniProtKB-EC"/>
</dbReference>
<dbReference type="STRING" id="1035309.A0A2C5XFK0"/>
<feature type="compositionally biased region" description="Polar residues" evidence="11">
    <location>
        <begin position="431"/>
        <end position="440"/>
    </location>
</feature>
<feature type="compositionally biased region" description="Polar residues" evidence="11">
    <location>
        <begin position="498"/>
        <end position="507"/>
    </location>
</feature>
<dbReference type="AlphaFoldDB" id="A0A2C5XFK0"/>
<keyword evidence="10" id="KW-0175">Coiled coil</keyword>
<dbReference type="InterPro" id="IPR000719">
    <property type="entry name" value="Prot_kinase_dom"/>
</dbReference>
<feature type="compositionally biased region" description="Polar residues" evidence="11">
    <location>
        <begin position="522"/>
        <end position="544"/>
    </location>
</feature>
<evidence type="ECO:0000256" key="8">
    <source>
        <dbReference type="ARBA" id="ARBA00047899"/>
    </source>
</evidence>
<feature type="compositionally biased region" description="Basic and acidic residues" evidence="11">
    <location>
        <begin position="446"/>
        <end position="461"/>
    </location>
</feature>
<dbReference type="EC" id="2.7.11.1" evidence="3"/>
<dbReference type="CDD" id="cd06503">
    <property type="entry name" value="ATP-synt_Fo_b"/>
    <property type="match status" value="1"/>
</dbReference>
<feature type="region of interest" description="Disordered" evidence="11">
    <location>
        <begin position="429"/>
        <end position="567"/>
    </location>
</feature>
<dbReference type="GO" id="GO:0005524">
    <property type="term" value="F:ATP binding"/>
    <property type="evidence" value="ECO:0007669"/>
    <property type="project" value="InterPro"/>
</dbReference>
<evidence type="ECO:0000256" key="6">
    <source>
        <dbReference type="ARBA" id="ARBA00030980"/>
    </source>
</evidence>
<dbReference type="InterPro" id="IPR011009">
    <property type="entry name" value="Kinase-like_dom_sf"/>
</dbReference>
<evidence type="ECO:0000256" key="1">
    <source>
        <dbReference type="ARBA" id="ARBA00003747"/>
    </source>
</evidence>
<gene>
    <name evidence="13" type="ORF">CFIMG_007567RA00001</name>
</gene>
<comment type="function">
    <text evidence="1">Component of the EKC/KEOPS complex that is required for the formation of a threonylcarbamoyl group on adenosine at position 37 (t(6)A37) in tRNAs that read codons beginning with adenine. The complex is probably involved in the transfer of the threonylcarbamoyl moiety of threonylcarbamoyl-AMP (TC-AMP) to the N6 group of A37. BUD32 has ATPase activity in the context of the EKC/KEOPS complex and likely plays a supporting role to the catalytic subunit KAE1. The EKC/KEOPS complex also promotes both telomere uncapping and telomere elongation. The complex is required for efficient recruitment of transcriptional coactivators.</text>
</comment>
<comment type="catalytic activity">
    <reaction evidence="9">
        <text>L-seryl-[protein] + ATP = O-phospho-L-seryl-[protein] + ADP + H(+)</text>
        <dbReference type="Rhea" id="RHEA:17989"/>
        <dbReference type="Rhea" id="RHEA-COMP:9863"/>
        <dbReference type="Rhea" id="RHEA-COMP:11604"/>
        <dbReference type="ChEBI" id="CHEBI:15378"/>
        <dbReference type="ChEBI" id="CHEBI:29999"/>
        <dbReference type="ChEBI" id="CHEBI:30616"/>
        <dbReference type="ChEBI" id="CHEBI:83421"/>
        <dbReference type="ChEBI" id="CHEBI:456216"/>
        <dbReference type="EC" id="2.7.11.1"/>
    </reaction>
</comment>
<dbReference type="Pfam" id="PF00069">
    <property type="entry name" value="Pkinase"/>
    <property type="match status" value="1"/>
</dbReference>
<dbReference type="Gene3D" id="1.10.510.10">
    <property type="entry name" value="Transferase(Phosphotransferase) domain 1"/>
    <property type="match status" value="1"/>
</dbReference>
<reference evidence="13 14" key="2">
    <citation type="journal article" date="2013" name="IMA Fungus">
        <title>IMA Genome-F 1: Ceratocystis fimbriata: Draft nuclear genome sequence for the plant pathogen, Ceratocystis fimbriata.</title>
        <authorList>
            <person name="Wilken P.M."/>
            <person name="Steenkamp E.T."/>
            <person name="Wingfield M.J."/>
            <person name="de Beer Z.W."/>
            <person name="Wingfield B.D."/>
        </authorList>
    </citation>
    <scope>NUCLEOTIDE SEQUENCE [LARGE SCALE GENOMIC DNA]</scope>
    <source>
        <strain evidence="13 14">CBS 114723</strain>
    </source>
</reference>
<comment type="caution">
    <text evidence="13">The sequence shown here is derived from an EMBL/GenBank/DDBJ whole genome shotgun (WGS) entry which is preliminary data.</text>
</comment>
<sequence length="896" mass="101692">MANNEDSMSLEEEVLQLRQALETQKRNARREKEQALEQARIEKEQALEQARIENEQALETQKRNARIEKEQALEQARIENEQALEAREEEIHIVKQRADKAEAINRPMEFYECLAFCHKIFMNKKISTFPSTDSATKPAGRLRPTYLKQWLEFPAMKLEMLTKVGDAIPRGTRAFLSQSDITGVVGNTSSMAIDSESSLGSFQTIHLENPLTQIMDQLQSIPEARRVLADTSSLLFRSWTNSEIDSWFENRSYTQESSSRLHTRRPQPDKVCLVKKRVAGEAEVERLAYVIKYKSPAKFSMDAVRAAIRPMNLAREVINKNKIPNDASEHFVHKSDYFGVAAVVQTYEYMIRCGLEYGLLTTCEAYIFLKIDWTNPEVVYYHVADPETEVRENGDGTFWSAVAQVLAFSLIALEAPIHDFDTRNKVIQELPTWQSNPEATESSSSGDERSDERNAPHDSDFRPSSQKLNSRAPYITRSKTRSDTTTSTIPSKRRRSSDCNPQSFTQRGDSPSSGNDGDGYSAQQNTTASSARQVAHSNETSTTRGTAQNQSTSQGQGQNQNQGRQARLNEGATSEYCTSQCLSGLVNGTKMDPYCPNYSHHLYWQQLSDIESTDSDRAEPHGRDNYKEKLGHLHPVDHTTWLSLLHAQISRTVIQGFTPLGLAGSSGVLFRLTLIEYGYTFVAKATVEWMIKKLRREEDVYRVLKSIQGQFIPVYLGSVDMRCLNTRVFVDFGIDLVYLVLLSYGGRGLRSVLKERTKEQGQELDGQTRVAIGQQVINAVSKLHALNVVHTDVRSANFLVDDSNNVMLIDFERALILPYSLEECHQQLREAQKRQDTQDSRVAIRENLETKRNRDSIRYPKGNGYTRQQRFVSRCVAESQQDIICADILRLEIQGE</sequence>
<dbReference type="SUPFAM" id="SSF56112">
    <property type="entry name" value="Protein kinase-like (PK-like)"/>
    <property type="match status" value="1"/>
</dbReference>
<dbReference type="PANTHER" id="PTHR37171:SF1">
    <property type="entry name" value="SERINE_THREONINE-PROTEIN KINASE YRZF-RELATED"/>
    <property type="match status" value="1"/>
</dbReference>
<organism evidence="13 14">
    <name type="scientific">Ceratocystis fimbriata CBS 114723</name>
    <dbReference type="NCBI Taxonomy" id="1035309"/>
    <lineage>
        <taxon>Eukaryota</taxon>
        <taxon>Fungi</taxon>
        <taxon>Dikarya</taxon>
        <taxon>Ascomycota</taxon>
        <taxon>Pezizomycotina</taxon>
        <taxon>Sordariomycetes</taxon>
        <taxon>Hypocreomycetidae</taxon>
        <taxon>Microascales</taxon>
        <taxon>Ceratocystidaceae</taxon>
        <taxon>Ceratocystis</taxon>
    </lineage>
</organism>
<dbReference type="PANTHER" id="PTHR37171">
    <property type="entry name" value="SERINE/THREONINE-PROTEIN KINASE YRZF-RELATED"/>
    <property type="match status" value="1"/>
</dbReference>
<evidence type="ECO:0000256" key="2">
    <source>
        <dbReference type="ARBA" id="ARBA00011534"/>
    </source>
</evidence>
<proteinExistence type="predicted"/>
<evidence type="ECO:0000256" key="3">
    <source>
        <dbReference type="ARBA" id="ARBA00012513"/>
    </source>
</evidence>
<name>A0A2C5XFK0_9PEZI</name>
<comment type="subunit">
    <text evidence="2">Component of the EKC/KEOPS complex composed of at least BUD32, CGI121, GON7, KAE1 and PCC1; the whole complex dimerizes.</text>
</comment>
<protein>
    <recommendedName>
        <fullName evidence="5">EKC/KEOPS complex subunit BUD32</fullName>
        <ecNumber evidence="3">2.7.11.1</ecNumber>
    </recommendedName>
    <alternativeName>
        <fullName evidence="6 7">Atypical Serine/threonine protein kinase BUD32</fullName>
    </alternativeName>
    <alternativeName>
        <fullName evidence="4">EKC/KEOPS complex subunit bud32</fullName>
    </alternativeName>
</protein>
<dbReference type="SMART" id="SM00220">
    <property type="entry name" value="S_TKc"/>
    <property type="match status" value="1"/>
</dbReference>
<dbReference type="InterPro" id="IPR052396">
    <property type="entry name" value="Meiotic_Drive_Suppr_Kinase"/>
</dbReference>
<evidence type="ECO:0000256" key="5">
    <source>
        <dbReference type="ARBA" id="ARBA00019973"/>
    </source>
</evidence>
<evidence type="ECO:0000256" key="11">
    <source>
        <dbReference type="SAM" id="MobiDB-lite"/>
    </source>
</evidence>
<evidence type="ECO:0000313" key="14">
    <source>
        <dbReference type="Proteomes" id="UP000222788"/>
    </source>
</evidence>
<dbReference type="PROSITE" id="PS50011">
    <property type="entry name" value="PROTEIN_KINASE_DOM"/>
    <property type="match status" value="1"/>
</dbReference>
<dbReference type="OrthoDB" id="411394at2759"/>
<feature type="domain" description="Protein kinase" evidence="12">
    <location>
        <begin position="655"/>
        <end position="896"/>
    </location>
</feature>